<reference evidence="2 3" key="1">
    <citation type="submission" date="2023-06" db="EMBL/GenBank/DDBJ databases">
        <authorList>
            <person name="Yushchuk O."/>
            <person name="Binda E."/>
            <person name="Ruckert-Reed C."/>
            <person name="Fedorenko V."/>
            <person name="Kalinowski J."/>
            <person name="Marinelli F."/>
        </authorList>
    </citation>
    <scope>NUCLEOTIDE SEQUENCE [LARGE SCALE GENOMIC DNA]</scope>
    <source>
        <strain evidence="2 3">NRRL 3884</strain>
    </source>
</reference>
<protein>
    <submittedName>
        <fullName evidence="2">Uncharacterized protein</fullName>
    </submittedName>
</protein>
<dbReference type="EMBL" id="CP126980">
    <property type="protein sequence ID" value="WIM95915.1"/>
    <property type="molecule type" value="Genomic_DNA"/>
</dbReference>
<proteinExistence type="predicted"/>
<accession>A0ABY8WGB0</accession>
<dbReference type="Proteomes" id="UP001240150">
    <property type="component" value="Chromosome"/>
</dbReference>
<evidence type="ECO:0000256" key="1">
    <source>
        <dbReference type="SAM" id="Phobius"/>
    </source>
</evidence>
<evidence type="ECO:0000313" key="2">
    <source>
        <dbReference type="EMBL" id="WIM95915.1"/>
    </source>
</evidence>
<keyword evidence="1" id="KW-1133">Transmembrane helix</keyword>
<evidence type="ECO:0000313" key="3">
    <source>
        <dbReference type="Proteomes" id="UP001240150"/>
    </source>
</evidence>
<dbReference type="RefSeq" id="WP_284917223.1">
    <property type="nucleotide sequence ID" value="NZ_CP126980.1"/>
</dbReference>
<keyword evidence="3" id="KW-1185">Reference proteome</keyword>
<sequence>MNCRTHGSKPTLALWMLVALADLAIVATAAGPITMLLVVVGLMVLAGGVYVARNLPNRAATTAETPIRRRA</sequence>
<feature type="transmembrane region" description="Helical" evidence="1">
    <location>
        <begin position="12"/>
        <end position="29"/>
    </location>
</feature>
<feature type="transmembrane region" description="Helical" evidence="1">
    <location>
        <begin position="35"/>
        <end position="52"/>
    </location>
</feature>
<gene>
    <name evidence="2" type="ORF">ACTOB_008055</name>
</gene>
<keyword evidence="1" id="KW-0472">Membrane</keyword>
<name>A0ABY8WGB0_9ACTN</name>
<organism evidence="2 3">
    <name type="scientific">Actinoplanes oblitus</name>
    <dbReference type="NCBI Taxonomy" id="3040509"/>
    <lineage>
        <taxon>Bacteria</taxon>
        <taxon>Bacillati</taxon>
        <taxon>Actinomycetota</taxon>
        <taxon>Actinomycetes</taxon>
        <taxon>Micromonosporales</taxon>
        <taxon>Micromonosporaceae</taxon>
        <taxon>Actinoplanes</taxon>
    </lineage>
</organism>
<keyword evidence="1" id="KW-0812">Transmembrane</keyword>